<evidence type="ECO:0000313" key="1">
    <source>
        <dbReference type="EMBL" id="MDH5823074.1"/>
    </source>
</evidence>
<evidence type="ECO:0000313" key="2">
    <source>
        <dbReference type="Proteomes" id="UP001156940"/>
    </source>
</evidence>
<reference evidence="1 2" key="1">
    <citation type="submission" date="2023-04" db="EMBL/GenBank/DDBJ databases">
        <title>Luteimonas endophyticus RD2P54.</title>
        <authorList>
            <person name="Sun J.-Q."/>
        </authorList>
    </citation>
    <scope>NUCLEOTIDE SEQUENCE [LARGE SCALE GENOMIC DNA]</scope>
    <source>
        <strain evidence="1 2">RD2P54</strain>
    </source>
</reference>
<dbReference type="Proteomes" id="UP001156940">
    <property type="component" value="Unassembled WGS sequence"/>
</dbReference>
<gene>
    <name evidence="1" type="ORF">QFW77_08740</name>
</gene>
<protein>
    <submittedName>
        <fullName evidence="1">Uncharacterized protein</fullName>
    </submittedName>
</protein>
<sequence length="65" mass="7144">MNQPSANSSPSRHRLRRWLIGLAILAALLAVYAAALHWFTLQVGEGVQSSLREAPLLDDAQHVPE</sequence>
<keyword evidence="2" id="KW-1185">Reference proteome</keyword>
<dbReference type="EMBL" id="JARXRM010000028">
    <property type="protein sequence ID" value="MDH5823074.1"/>
    <property type="molecule type" value="Genomic_DNA"/>
</dbReference>
<dbReference type="RefSeq" id="WP_280574141.1">
    <property type="nucleotide sequence ID" value="NZ_JARXRM010000028.1"/>
</dbReference>
<name>A0ABT6J8C1_9GAMM</name>
<accession>A0ABT6J8C1</accession>
<comment type="caution">
    <text evidence="1">The sequence shown here is derived from an EMBL/GenBank/DDBJ whole genome shotgun (WGS) entry which is preliminary data.</text>
</comment>
<proteinExistence type="predicted"/>
<organism evidence="1 2">
    <name type="scientific">Luteimonas endophytica</name>
    <dbReference type="NCBI Taxonomy" id="3042023"/>
    <lineage>
        <taxon>Bacteria</taxon>
        <taxon>Pseudomonadati</taxon>
        <taxon>Pseudomonadota</taxon>
        <taxon>Gammaproteobacteria</taxon>
        <taxon>Lysobacterales</taxon>
        <taxon>Lysobacteraceae</taxon>
        <taxon>Luteimonas</taxon>
    </lineage>
</organism>